<gene>
    <name evidence="1" type="ORF">M378DRAFT_170024</name>
</gene>
<keyword evidence="2" id="KW-1185">Reference proteome</keyword>
<name>A0A0C2WCA2_AMAMK</name>
<protein>
    <submittedName>
        <fullName evidence="1">Uncharacterized protein</fullName>
    </submittedName>
</protein>
<organism evidence="1 2">
    <name type="scientific">Amanita muscaria (strain Koide BX008)</name>
    <dbReference type="NCBI Taxonomy" id="946122"/>
    <lineage>
        <taxon>Eukaryota</taxon>
        <taxon>Fungi</taxon>
        <taxon>Dikarya</taxon>
        <taxon>Basidiomycota</taxon>
        <taxon>Agaricomycotina</taxon>
        <taxon>Agaricomycetes</taxon>
        <taxon>Agaricomycetidae</taxon>
        <taxon>Agaricales</taxon>
        <taxon>Pluteineae</taxon>
        <taxon>Amanitaceae</taxon>
        <taxon>Amanita</taxon>
    </lineage>
</organism>
<dbReference type="InParanoid" id="A0A0C2WCA2"/>
<evidence type="ECO:0000313" key="2">
    <source>
        <dbReference type="Proteomes" id="UP000054549"/>
    </source>
</evidence>
<dbReference type="EMBL" id="KN818326">
    <property type="protein sequence ID" value="KIL58932.1"/>
    <property type="molecule type" value="Genomic_DNA"/>
</dbReference>
<dbReference type="AlphaFoldDB" id="A0A0C2WCA2"/>
<accession>A0A0C2WCA2</accession>
<reference evidence="1 2" key="1">
    <citation type="submission" date="2014-04" db="EMBL/GenBank/DDBJ databases">
        <title>Evolutionary Origins and Diversification of the Mycorrhizal Mutualists.</title>
        <authorList>
            <consortium name="DOE Joint Genome Institute"/>
            <consortium name="Mycorrhizal Genomics Consortium"/>
            <person name="Kohler A."/>
            <person name="Kuo A."/>
            <person name="Nagy L.G."/>
            <person name="Floudas D."/>
            <person name="Copeland A."/>
            <person name="Barry K.W."/>
            <person name="Cichocki N."/>
            <person name="Veneault-Fourrey C."/>
            <person name="LaButti K."/>
            <person name="Lindquist E.A."/>
            <person name="Lipzen A."/>
            <person name="Lundell T."/>
            <person name="Morin E."/>
            <person name="Murat C."/>
            <person name="Riley R."/>
            <person name="Ohm R."/>
            <person name="Sun H."/>
            <person name="Tunlid A."/>
            <person name="Henrissat B."/>
            <person name="Grigoriev I.V."/>
            <person name="Hibbett D.S."/>
            <person name="Martin F."/>
        </authorList>
    </citation>
    <scope>NUCLEOTIDE SEQUENCE [LARGE SCALE GENOMIC DNA]</scope>
    <source>
        <strain evidence="1 2">Koide BX008</strain>
    </source>
</reference>
<dbReference type="HOGENOM" id="CLU_1864606_0_0_1"/>
<proteinExistence type="predicted"/>
<sequence>MVITLKSQDEGFLPPYQLSDAKNLHSLLLGFHFQLESAIPTPPVNIIVWRGKVFGHAALRQQRHFICCHEFPYWLALLPPGRIHGKHRWIMRFYAEWTSPYKPPLGSYRRFNNNMIDASRFRLDLSYGGLLRNGFCH</sequence>
<evidence type="ECO:0000313" key="1">
    <source>
        <dbReference type="EMBL" id="KIL58932.1"/>
    </source>
</evidence>
<dbReference type="Proteomes" id="UP000054549">
    <property type="component" value="Unassembled WGS sequence"/>
</dbReference>